<keyword evidence="3" id="KW-1185">Reference proteome</keyword>
<feature type="compositionally biased region" description="Acidic residues" evidence="1">
    <location>
        <begin position="85"/>
        <end position="94"/>
    </location>
</feature>
<organism evidence="2 3">
    <name type="scientific">Haloechinothrix alba</name>
    <dbReference type="NCBI Taxonomy" id="664784"/>
    <lineage>
        <taxon>Bacteria</taxon>
        <taxon>Bacillati</taxon>
        <taxon>Actinomycetota</taxon>
        <taxon>Actinomycetes</taxon>
        <taxon>Pseudonocardiales</taxon>
        <taxon>Pseudonocardiaceae</taxon>
        <taxon>Haloechinothrix</taxon>
    </lineage>
</organism>
<protein>
    <recommendedName>
        <fullName evidence="4">Excreted virulence factor EspC, type VII ESX diderm</fullName>
    </recommendedName>
</protein>
<evidence type="ECO:0000256" key="1">
    <source>
        <dbReference type="SAM" id="MobiDB-lite"/>
    </source>
</evidence>
<dbReference type="AlphaFoldDB" id="A0A238X4B1"/>
<dbReference type="RefSeq" id="WP_089301298.1">
    <property type="nucleotide sequence ID" value="NZ_FZNW01000009.1"/>
</dbReference>
<sequence>MADGHGVELGRLTEAGGAIVDLADEARHAMSEFTGSIERHDGANEGFATTSTMSSLASMWQFQIDDLCKRTAVAGGLLQEADGSYEEFESEITETLDGLGGREGD</sequence>
<evidence type="ECO:0000313" key="2">
    <source>
        <dbReference type="EMBL" id="SNR53540.1"/>
    </source>
</evidence>
<dbReference type="EMBL" id="FZNW01000009">
    <property type="protein sequence ID" value="SNR53540.1"/>
    <property type="molecule type" value="Genomic_DNA"/>
</dbReference>
<proteinExistence type="predicted"/>
<gene>
    <name evidence="2" type="ORF">SAMN06265360_10936</name>
</gene>
<evidence type="ECO:0000313" key="3">
    <source>
        <dbReference type="Proteomes" id="UP000198348"/>
    </source>
</evidence>
<name>A0A238X4B1_9PSEU</name>
<dbReference type="Proteomes" id="UP000198348">
    <property type="component" value="Unassembled WGS sequence"/>
</dbReference>
<dbReference type="OrthoDB" id="3557057at2"/>
<reference evidence="3" key="1">
    <citation type="submission" date="2017-06" db="EMBL/GenBank/DDBJ databases">
        <authorList>
            <person name="Varghese N."/>
            <person name="Submissions S."/>
        </authorList>
    </citation>
    <scope>NUCLEOTIDE SEQUENCE [LARGE SCALE GENOMIC DNA]</scope>
    <source>
        <strain evidence="3">DSM 45207</strain>
    </source>
</reference>
<accession>A0A238X4B1</accession>
<evidence type="ECO:0008006" key="4">
    <source>
        <dbReference type="Google" id="ProtNLM"/>
    </source>
</evidence>
<feature type="region of interest" description="Disordered" evidence="1">
    <location>
        <begin position="85"/>
        <end position="105"/>
    </location>
</feature>